<accession>A0A8H3G6E2</accession>
<comment type="caution">
    <text evidence="3">The sequence shown here is derived from an EMBL/GenBank/DDBJ whole genome shotgun (WGS) entry which is preliminary data.</text>
</comment>
<dbReference type="PANTHER" id="PTHR34502:SF3">
    <property type="entry name" value="DUF6594 DOMAIN-CONTAINING PROTEIN"/>
    <property type="match status" value="1"/>
</dbReference>
<dbReference type="InterPro" id="IPR046529">
    <property type="entry name" value="DUF6594"/>
</dbReference>
<dbReference type="AlphaFoldDB" id="A0A8H3G6E2"/>
<evidence type="ECO:0000313" key="4">
    <source>
        <dbReference type="Proteomes" id="UP000664521"/>
    </source>
</evidence>
<name>A0A8H3G6E2_9LECA</name>
<proteinExistence type="predicted"/>
<dbReference type="OrthoDB" id="3533814at2759"/>
<dbReference type="Proteomes" id="UP000664521">
    <property type="component" value="Unassembled WGS sequence"/>
</dbReference>
<sequence length="275" mass="31539">MSHHSAPLTPPSTAPTTPKSPTGTDEYVDSEKGQCNDSLQVHANPGSLQQKFSRYWNGLIPRSASPHTQSKHRHSDGRPKLVQRIDDHPHGYPQLAAFVNSDENFLIARKYGYLRSRVLLYRQDELSVLERELVALDADDQENRPMALTSRKHDEQTDKDPVYSRKVLIQKIDDKLKEYDNVVSRIQTYVSLRNPTGRNVRSFIDWIQDHKPLTKEESSFLEHKDDFVALSDGQENGWLDGLVEDTLNFCLPDNLMRVRYHMSFDSTAVQPSQLL</sequence>
<evidence type="ECO:0000256" key="1">
    <source>
        <dbReference type="SAM" id="MobiDB-lite"/>
    </source>
</evidence>
<evidence type="ECO:0000313" key="3">
    <source>
        <dbReference type="EMBL" id="CAF9933846.1"/>
    </source>
</evidence>
<feature type="region of interest" description="Disordered" evidence="1">
    <location>
        <begin position="1"/>
        <end position="31"/>
    </location>
</feature>
<dbReference type="EMBL" id="CAJPDS010000070">
    <property type="protein sequence ID" value="CAF9933846.1"/>
    <property type="molecule type" value="Genomic_DNA"/>
</dbReference>
<dbReference type="Pfam" id="PF20237">
    <property type="entry name" value="DUF6594"/>
    <property type="match status" value="1"/>
</dbReference>
<feature type="compositionally biased region" description="Low complexity" evidence="1">
    <location>
        <begin position="14"/>
        <end position="24"/>
    </location>
</feature>
<evidence type="ECO:0000259" key="2">
    <source>
        <dbReference type="Pfam" id="PF20237"/>
    </source>
</evidence>
<organism evidence="3 4">
    <name type="scientific">Heterodermia speciosa</name>
    <dbReference type="NCBI Taxonomy" id="116794"/>
    <lineage>
        <taxon>Eukaryota</taxon>
        <taxon>Fungi</taxon>
        <taxon>Dikarya</taxon>
        <taxon>Ascomycota</taxon>
        <taxon>Pezizomycotina</taxon>
        <taxon>Lecanoromycetes</taxon>
        <taxon>OSLEUM clade</taxon>
        <taxon>Lecanoromycetidae</taxon>
        <taxon>Caliciales</taxon>
        <taxon>Physciaceae</taxon>
        <taxon>Heterodermia</taxon>
    </lineage>
</organism>
<keyword evidence="4" id="KW-1185">Reference proteome</keyword>
<feature type="domain" description="DUF6594" evidence="2">
    <location>
        <begin position="92"/>
        <end position="251"/>
    </location>
</feature>
<reference evidence="3" key="1">
    <citation type="submission" date="2021-03" db="EMBL/GenBank/DDBJ databases">
        <authorList>
            <person name="Tagirdzhanova G."/>
        </authorList>
    </citation>
    <scope>NUCLEOTIDE SEQUENCE</scope>
</reference>
<dbReference type="PANTHER" id="PTHR34502">
    <property type="entry name" value="DUF6594 DOMAIN-CONTAINING PROTEIN-RELATED"/>
    <property type="match status" value="1"/>
</dbReference>
<gene>
    <name evidence="3" type="ORF">HETSPECPRED_009022</name>
</gene>
<protein>
    <recommendedName>
        <fullName evidence="2">DUF6594 domain-containing protein</fullName>
    </recommendedName>
</protein>